<dbReference type="Pfam" id="PF14078">
    <property type="entry name" value="DUF4259"/>
    <property type="match status" value="1"/>
</dbReference>
<comment type="caution">
    <text evidence="1">The sequence shown here is derived from an EMBL/GenBank/DDBJ whole genome shotgun (WGS) entry which is preliminary data.</text>
</comment>
<organism evidence="1 2">
    <name type="scientific">[Candida] subhashii</name>
    <dbReference type="NCBI Taxonomy" id="561895"/>
    <lineage>
        <taxon>Eukaryota</taxon>
        <taxon>Fungi</taxon>
        <taxon>Dikarya</taxon>
        <taxon>Ascomycota</taxon>
        <taxon>Saccharomycotina</taxon>
        <taxon>Pichiomycetes</taxon>
        <taxon>Debaryomycetaceae</taxon>
        <taxon>Spathaspora</taxon>
    </lineage>
</organism>
<proteinExistence type="predicted"/>
<evidence type="ECO:0000313" key="2">
    <source>
        <dbReference type="Proteomes" id="UP000694255"/>
    </source>
</evidence>
<gene>
    <name evidence="1" type="ORF">J8A68_001426</name>
</gene>
<name>A0A8J5QNY4_9ASCO</name>
<accession>A0A8J5QNY4</accession>
<reference evidence="1 2" key="1">
    <citation type="journal article" date="2021" name="DNA Res.">
        <title>Genome analysis of Candida subhashii reveals its hybrid nature and dual mitochondrial genome conformations.</title>
        <authorList>
            <person name="Mixao V."/>
            <person name="Hegedusova E."/>
            <person name="Saus E."/>
            <person name="Pryszcz L.P."/>
            <person name="Cillingova A."/>
            <person name="Nosek J."/>
            <person name="Gabaldon T."/>
        </authorList>
    </citation>
    <scope>NUCLEOTIDE SEQUENCE [LARGE SCALE GENOMIC DNA]</scope>
    <source>
        <strain evidence="1 2">CBS 10753</strain>
    </source>
</reference>
<keyword evidence="2" id="KW-1185">Reference proteome</keyword>
<dbReference type="AlphaFoldDB" id="A0A8J5QNY4"/>
<sequence>MGAWGTGYFENDATLDALPYILKSSQPFNLAIPPILQDSFKSTYLEIDESGTIIIIAIILIAFNSKEWIIDNEGIREMYKKEILSFVVDRESEWRDEWNDMKIEGDGRGMVEMACDCLDVVLNEKKSESSELWKESSEELFEEWKKTIVDLKQELEKYR</sequence>
<evidence type="ECO:0008006" key="3">
    <source>
        <dbReference type="Google" id="ProtNLM"/>
    </source>
</evidence>
<dbReference type="InterPro" id="IPR025355">
    <property type="entry name" value="DUF4259"/>
</dbReference>
<evidence type="ECO:0000313" key="1">
    <source>
        <dbReference type="EMBL" id="KAG7665019.1"/>
    </source>
</evidence>
<dbReference type="RefSeq" id="XP_049265251.1">
    <property type="nucleotide sequence ID" value="XM_049405078.1"/>
</dbReference>
<dbReference type="GeneID" id="73468227"/>
<dbReference type="EMBL" id="JAGSYN010000054">
    <property type="protein sequence ID" value="KAG7665019.1"/>
    <property type="molecule type" value="Genomic_DNA"/>
</dbReference>
<dbReference type="Proteomes" id="UP000694255">
    <property type="component" value="Unassembled WGS sequence"/>
</dbReference>
<protein>
    <recommendedName>
        <fullName evidence="3">DUF4259 domain-containing protein</fullName>
    </recommendedName>
</protein>